<evidence type="ECO:0000313" key="3">
    <source>
        <dbReference type="Proteomes" id="UP000814176"/>
    </source>
</evidence>
<keyword evidence="1" id="KW-0812">Transmembrane</keyword>
<keyword evidence="1" id="KW-0472">Membrane</keyword>
<feature type="transmembrane region" description="Helical" evidence="1">
    <location>
        <begin position="48"/>
        <end position="67"/>
    </location>
</feature>
<keyword evidence="3" id="KW-1185">Reference proteome</keyword>
<sequence>MRKLICPACLSLHVLLVAIYITFLSIWARKAEYSLVMSPQRAESVPTYTSLISQVIMIPYTALLVLLTQSLALRGLVTGRHTLTSVQDVASAWTGLGSALLTTWKQASSPSYVLGLVEVALYLVCISSLHVTTPSLFAMQSFNQTGAEITVPVTLGMPHLNISTNWFSFPDSEGPWPEATSYLPTTDQSSILTIGLVNSTIYDIIGPDSGLVEAYVNATTANVTCGCIPNATAQYVEDTGLSGPIESTLAVSVVYGRYNLTFEYYPNVTMFPVSNAMNLQYMTTVDYGIQRSNSMYNNASSAVTIPMGRNALFWTTLNLVGDNGESVSQIKGNISNQTSLIGCTLGWEQSIVTLDAATRQPVGLTSATDVTRRPSACAIWEPALLIDSMGIDPLIDSASIPLSMSSLCVLMRRKQWAYMLVGSAQSAEYPTGIGGSGIAYEQGADSAL</sequence>
<keyword evidence="1" id="KW-1133">Transmembrane helix</keyword>
<reference evidence="2 3" key="1">
    <citation type="journal article" date="2021" name="Environ. Microbiol.">
        <title>Gene family expansions and transcriptome signatures uncover fungal adaptations to wood decay.</title>
        <authorList>
            <person name="Hage H."/>
            <person name="Miyauchi S."/>
            <person name="Viragh M."/>
            <person name="Drula E."/>
            <person name="Min B."/>
            <person name="Chaduli D."/>
            <person name="Navarro D."/>
            <person name="Favel A."/>
            <person name="Norest M."/>
            <person name="Lesage-Meessen L."/>
            <person name="Balint B."/>
            <person name="Merenyi Z."/>
            <person name="de Eugenio L."/>
            <person name="Morin E."/>
            <person name="Martinez A.T."/>
            <person name="Baldrian P."/>
            <person name="Stursova M."/>
            <person name="Martinez M.J."/>
            <person name="Novotny C."/>
            <person name="Magnuson J.K."/>
            <person name="Spatafora J.W."/>
            <person name="Maurice S."/>
            <person name="Pangilinan J."/>
            <person name="Andreopoulos W."/>
            <person name="LaButti K."/>
            <person name="Hundley H."/>
            <person name="Na H."/>
            <person name="Kuo A."/>
            <person name="Barry K."/>
            <person name="Lipzen A."/>
            <person name="Henrissat B."/>
            <person name="Riley R."/>
            <person name="Ahrendt S."/>
            <person name="Nagy L.G."/>
            <person name="Grigoriev I.V."/>
            <person name="Martin F."/>
            <person name="Rosso M.N."/>
        </authorList>
    </citation>
    <scope>NUCLEOTIDE SEQUENCE [LARGE SCALE GENOMIC DNA]</scope>
    <source>
        <strain evidence="2 3">CIRM-BRFM 1785</strain>
    </source>
</reference>
<name>A0ABQ8KPK9_9APHY</name>
<comment type="caution">
    <text evidence="2">The sequence shown here is derived from an EMBL/GenBank/DDBJ whole genome shotgun (WGS) entry which is preliminary data.</text>
</comment>
<accession>A0ABQ8KPK9</accession>
<dbReference type="RefSeq" id="XP_047781735.1">
    <property type="nucleotide sequence ID" value="XM_047918795.1"/>
</dbReference>
<evidence type="ECO:0000256" key="1">
    <source>
        <dbReference type="SAM" id="Phobius"/>
    </source>
</evidence>
<feature type="transmembrane region" description="Helical" evidence="1">
    <location>
        <begin position="7"/>
        <end position="28"/>
    </location>
</feature>
<proteinExistence type="predicted"/>
<dbReference type="GeneID" id="71999527"/>
<feature type="transmembrane region" description="Helical" evidence="1">
    <location>
        <begin position="112"/>
        <end position="131"/>
    </location>
</feature>
<dbReference type="EMBL" id="JADCUA010000005">
    <property type="protein sequence ID" value="KAH9840085.1"/>
    <property type="molecule type" value="Genomic_DNA"/>
</dbReference>
<dbReference type="Proteomes" id="UP000814176">
    <property type="component" value="Unassembled WGS sequence"/>
</dbReference>
<gene>
    <name evidence="2" type="ORF">C8Q71DRAFT_476508</name>
</gene>
<organism evidence="2 3">
    <name type="scientific">Rhodofomes roseus</name>
    <dbReference type="NCBI Taxonomy" id="34475"/>
    <lineage>
        <taxon>Eukaryota</taxon>
        <taxon>Fungi</taxon>
        <taxon>Dikarya</taxon>
        <taxon>Basidiomycota</taxon>
        <taxon>Agaricomycotina</taxon>
        <taxon>Agaricomycetes</taxon>
        <taxon>Polyporales</taxon>
        <taxon>Rhodofomes</taxon>
    </lineage>
</organism>
<protein>
    <submittedName>
        <fullName evidence="2">Uncharacterized protein</fullName>
    </submittedName>
</protein>
<evidence type="ECO:0000313" key="2">
    <source>
        <dbReference type="EMBL" id="KAH9840085.1"/>
    </source>
</evidence>